<protein>
    <submittedName>
        <fullName evidence="1">Uncharacterized protein</fullName>
    </submittedName>
</protein>
<gene>
    <name evidence="1" type="ORF">BUPH_03451</name>
</gene>
<dbReference type="eggNOG" id="ENOG5032PK3">
    <property type="taxonomic scope" value="Bacteria"/>
</dbReference>
<dbReference type="PATRIC" id="fig|1229205.11.peg.3320"/>
<dbReference type="AlphaFoldDB" id="K0DSU7"/>
<dbReference type="EMBL" id="CP003863">
    <property type="protein sequence ID" value="AFT87023.1"/>
    <property type="molecule type" value="Genomic_DNA"/>
</dbReference>
<dbReference type="Proteomes" id="UP000010105">
    <property type="component" value="Chromosome 1"/>
</dbReference>
<dbReference type="HOGENOM" id="CLU_2448948_0_0_4"/>
<organism evidence="1 2">
    <name type="scientific">Paraburkholderia phenoliruptrix BR3459a</name>
    <dbReference type="NCBI Taxonomy" id="1229205"/>
    <lineage>
        <taxon>Bacteria</taxon>
        <taxon>Pseudomonadati</taxon>
        <taxon>Pseudomonadota</taxon>
        <taxon>Betaproteobacteria</taxon>
        <taxon>Burkholderiales</taxon>
        <taxon>Burkholderiaceae</taxon>
        <taxon>Paraburkholderia</taxon>
    </lineage>
</organism>
<evidence type="ECO:0000313" key="2">
    <source>
        <dbReference type="Proteomes" id="UP000010105"/>
    </source>
</evidence>
<name>K0DSU7_9BURK</name>
<evidence type="ECO:0000313" key="1">
    <source>
        <dbReference type="EMBL" id="AFT87023.1"/>
    </source>
</evidence>
<reference evidence="1 2" key="1">
    <citation type="journal article" date="2012" name="J. Bacteriol.">
        <title>Complete Genome Sequence of Burkholderia phenoliruptrix BR3459a (CLA1), a Heat-Tolerant, Nitrogen-Fixing Symbiont of Mimosa flocculosa.</title>
        <authorList>
            <person name="de Oliveira Cunha C."/>
            <person name="Goda Zuleta L.F."/>
            <person name="Paula de Almeida L.G."/>
            <person name="Prioli Ciapina L."/>
            <person name="Lustrino Borges W."/>
            <person name="Pitard R.M."/>
            <person name="Baldani J.I."/>
            <person name="Straliotto R."/>
            <person name="de Faria S.M."/>
            <person name="Hungria M."/>
            <person name="Sousa Cavada B."/>
            <person name="Mercante F.M."/>
            <person name="Ribeiro de Vasconcelos A.T."/>
        </authorList>
    </citation>
    <scope>NUCLEOTIDE SEQUENCE [LARGE SCALE GENOMIC DNA]</scope>
    <source>
        <strain evidence="1 2">BR3459a</strain>
    </source>
</reference>
<sequence>MPGAADSSAARLDDFATPVAVVDSTGASVGPDSSDWLAAGPASPAAASVVASAAATVLASSDSRAAVAASERALRSPAVAAAVSRGLPR</sequence>
<accession>K0DSU7</accession>
<dbReference type="KEGG" id="bpx:BUPH_03451"/>
<proteinExistence type="predicted"/>